<dbReference type="SUPFAM" id="SSF89623">
    <property type="entry name" value="Ribose/Galactose isomerase RpiB/AlsB"/>
    <property type="match status" value="1"/>
</dbReference>
<keyword evidence="2" id="KW-1185">Reference proteome</keyword>
<dbReference type="Pfam" id="PF02502">
    <property type="entry name" value="LacAB_rpiB"/>
    <property type="match status" value="1"/>
</dbReference>
<comment type="caution">
    <text evidence="1">The sequence shown here is derived from an EMBL/GenBank/DDBJ whole genome shotgun (WGS) entry which is preliminary data.</text>
</comment>
<reference evidence="1 2" key="1">
    <citation type="submission" date="2024-04" db="EMBL/GenBank/DDBJ databases">
        <title>Tritrichomonas musculus Genome.</title>
        <authorList>
            <person name="Alves-Ferreira E."/>
            <person name="Grigg M."/>
            <person name="Lorenzi H."/>
            <person name="Galac M."/>
        </authorList>
    </citation>
    <scope>NUCLEOTIDE SEQUENCE [LARGE SCALE GENOMIC DNA]</scope>
    <source>
        <strain evidence="1 2">EAF2021</strain>
    </source>
</reference>
<dbReference type="Gene3D" id="3.40.1400.10">
    <property type="entry name" value="Sugar-phosphate isomerase, RpiB/LacA/LacB"/>
    <property type="match status" value="1"/>
</dbReference>
<protein>
    <submittedName>
        <fullName evidence="1">Uncharacterized protein</fullName>
    </submittedName>
</protein>
<dbReference type="EMBL" id="JAPFFF010000054">
    <property type="protein sequence ID" value="KAK8838848.1"/>
    <property type="molecule type" value="Genomic_DNA"/>
</dbReference>
<dbReference type="InterPro" id="IPR003500">
    <property type="entry name" value="RpiB_LacA_LacB"/>
</dbReference>
<dbReference type="PANTHER" id="PTHR30345">
    <property type="entry name" value="RIBOSE-5-PHOSPHATE ISOMERASE B"/>
    <property type="match status" value="1"/>
</dbReference>
<proteinExistence type="predicted"/>
<evidence type="ECO:0000313" key="2">
    <source>
        <dbReference type="Proteomes" id="UP001470230"/>
    </source>
</evidence>
<dbReference type="NCBIfam" id="NF006753">
    <property type="entry name" value="PRK09273.1"/>
    <property type="match status" value="1"/>
</dbReference>
<name>A0ABR2GYW4_9EUKA</name>
<evidence type="ECO:0000313" key="1">
    <source>
        <dbReference type="EMBL" id="KAK8838848.1"/>
    </source>
</evidence>
<dbReference type="InterPro" id="IPR036569">
    <property type="entry name" value="RpiB_LacA_LacB_sf"/>
</dbReference>
<accession>A0ABR2GYW4</accession>
<gene>
    <name evidence="1" type="ORF">M9Y10_032890</name>
</gene>
<dbReference type="Proteomes" id="UP001470230">
    <property type="component" value="Unassembled WGS sequence"/>
</dbReference>
<sequence length="197" mass="21970">MEAVEKYGYETINFGCFEDESAIYSYIDIALEVSLLLSSESVDFIITGCSSGQGMMLACNSLPGVICGYVENPQDAFLFGRINDGNAISFPLGLNFGWCGEINLKCTLEKLFDGPFGSGYPSKDAERKKNDTLMLKKFNALTKRNMVDIFDQLDETILNKALQRKNVVDFILNHGKNSDLLNLIKKKYLEKSKANDV</sequence>
<organism evidence="1 2">
    <name type="scientific">Tritrichomonas musculus</name>
    <dbReference type="NCBI Taxonomy" id="1915356"/>
    <lineage>
        <taxon>Eukaryota</taxon>
        <taxon>Metamonada</taxon>
        <taxon>Parabasalia</taxon>
        <taxon>Tritrichomonadida</taxon>
        <taxon>Tritrichomonadidae</taxon>
        <taxon>Tritrichomonas</taxon>
    </lineage>
</organism>
<dbReference type="PANTHER" id="PTHR30345:SF6">
    <property type="entry name" value="RIBOSE 5-PHOSPHATE ISOMERASE"/>
    <property type="match status" value="1"/>
</dbReference>